<dbReference type="PROSITE" id="PS50865">
    <property type="entry name" value="ZF_MYND_2"/>
    <property type="match status" value="1"/>
</dbReference>
<dbReference type="SUPFAM" id="SSF144232">
    <property type="entry name" value="HIT/MYND zinc finger-like"/>
    <property type="match status" value="1"/>
</dbReference>
<dbReference type="Gene3D" id="3.40.50.150">
    <property type="entry name" value="Vaccinia Virus protein VP39"/>
    <property type="match status" value="1"/>
</dbReference>
<evidence type="ECO:0000256" key="4">
    <source>
        <dbReference type="PROSITE-ProRule" id="PRU00134"/>
    </source>
</evidence>
<feature type="compositionally biased region" description="Basic and acidic residues" evidence="5">
    <location>
        <begin position="139"/>
        <end position="148"/>
    </location>
</feature>
<dbReference type="AlphaFoldDB" id="A0A8J2T019"/>
<dbReference type="InterPro" id="IPR029063">
    <property type="entry name" value="SAM-dependent_MTases_sf"/>
</dbReference>
<organism evidence="7 8">
    <name type="scientific">Pelagomonas calceolata</name>
    <dbReference type="NCBI Taxonomy" id="35677"/>
    <lineage>
        <taxon>Eukaryota</taxon>
        <taxon>Sar</taxon>
        <taxon>Stramenopiles</taxon>
        <taxon>Ochrophyta</taxon>
        <taxon>Pelagophyceae</taxon>
        <taxon>Pelagomonadales</taxon>
        <taxon>Pelagomonadaceae</taxon>
        <taxon>Pelagomonas</taxon>
    </lineage>
</organism>
<evidence type="ECO:0000259" key="6">
    <source>
        <dbReference type="PROSITE" id="PS50865"/>
    </source>
</evidence>
<protein>
    <recommendedName>
        <fullName evidence="6">MYND-type domain-containing protein</fullName>
    </recommendedName>
</protein>
<evidence type="ECO:0000313" key="8">
    <source>
        <dbReference type="Proteomes" id="UP000789595"/>
    </source>
</evidence>
<dbReference type="Gene3D" id="6.10.140.2220">
    <property type="match status" value="1"/>
</dbReference>
<name>A0A8J2T019_9STRA</name>
<feature type="compositionally biased region" description="Low complexity" evidence="5">
    <location>
        <begin position="202"/>
        <end position="218"/>
    </location>
</feature>
<keyword evidence="1" id="KW-0479">Metal-binding</keyword>
<accession>A0A8J2T019</accession>
<evidence type="ECO:0000256" key="5">
    <source>
        <dbReference type="SAM" id="MobiDB-lite"/>
    </source>
</evidence>
<comment type="caution">
    <text evidence="7">The sequence shown here is derived from an EMBL/GenBank/DDBJ whole genome shotgun (WGS) entry which is preliminary data.</text>
</comment>
<gene>
    <name evidence="7" type="ORF">PECAL_5P11940</name>
</gene>
<feature type="domain" description="MYND-type" evidence="6">
    <location>
        <begin position="6"/>
        <end position="46"/>
    </location>
</feature>
<evidence type="ECO:0000313" key="7">
    <source>
        <dbReference type="EMBL" id="CAH0376594.1"/>
    </source>
</evidence>
<proteinExistence type="predicted"/>
<dbReference type="Proteomes" id="UP000789595">
    <property type="component" value="Unassembled WGS sequence"/>
</dbReference>
<dbReference type="Pfam" id="PF01753">
    <property type="entry name" value="zf-MYND"/>
    <property type="match status" value="1"/>
</dbReference>
<feature type="compositionally biased region" description="Pro residues" evidence="5">
    <location>
        <begin position="174"/>
        <end position="185"/>
    </location>
</feature>
<keyword evidence="8" id="KW-1185">Reference proteome</keyword>
<keyword evidence="2 4" id="KW-0863">Zinc-finger</keyword>
<keyword evidence="3" id="KW-0862">Zinc</keyword>
<feature type="region of interest" description="Disordered" evidence="5">
    <location>
        <begin position="134"/>
        <end position="275"/>
    </location>
</feature>
<dbReference type="OrthoDB" id="411785at2759"/>
<feature type="compositionally biased region" description="Pro residues" evidence="5">
    <location>
        <begin position="219"/>
        <end position="229"/>
    </location>
</feature>
<reference evidence="7" key="1">
    <citation type="submission" date="2021-11" db="EMBL/GenBank/DDBJ databases">
        <authorList>
            <consortium name="Genoscope - CEA"/>
            <person name="William W."/>
        </authorList>
    </citation>
    <scope>NUCLEOTIDE SEQUENCE</scope>
</reference>
<dbReference type="InterPro" id="IPR002893">
    <property type="entry name" value="Znf_MYND"/>
</dbReference>
<dbReference type="EMBL" id="CAKKNE010000005">
    <property type="protein sequence ID" value="CAH0376594.1"/>
    <property type="molecule type" value="Genomic_DNA"/>
</dbReference>
<dbReference type="GO" id="GO:0008270">
    <property type="term" value="F:zinc ion binding"/>
    <property type="evidence" value="ECO:0007669"/>
    <property type="project" value="UniProtKB-KW"/>
</dbReference>
<evidence type="ECO:0000256" key="2">
    <source>
        <dbReference type="ARBA" id="ARBA00022771"/>
    </source>
</evidence>
<evidence type="ECO:0000256" key="3">
    <source>
        <dbReference type="ARBA" id="ARBA00022833"/>
    </source>
</evidence>
<sequence>MILTNCAACAAPLERLAKQCSRCKTRYCKAECQREHWNVGGHKDLCKKIKKGGGAEQYHADKKYKEAVAEAVEAWTPTDEARDAAAALSRSVGHVLRDGGRFLQITFAQPHFRRPLLLDPHLARMFDAAIGRRQSARLRRQDSQRRAEAVPASDAAPETEWSSGAPSQRDFASPPAPAPAPSPKPPPRRRRAPPPSSPPDSPEAAAWPEESASPDAAAMPPPPPLPPAPRGARGSPWLKRAAADDETPAKPPSQAAPVTTEPPSPKRARTGPDLSASRHFLALGAGASQDLGAVVAETCDAWLRDPGSRRDVEAYWATLRDASAHGHAAGNAAARDVHGKAGFVLALCDAFRRVDESRE</sequence>
<evidence type="ECO:0000256" key="1">
    <source>
        <dbReference type="ARBA" id="ARBA00022723"/>
    </source>
</evidence>